<gene>
    <name evidence="3" type="primary">CCDC107</name>
    <name evidence="3" type="ORF">N1851_008496</name>
</gene>
<dbReference type="PANTHER" id="PTHR37345">
    <property type="entry name" value="COILED-COIL DOMAIN-CONTAINING PROTEIN 107"/>
    <property type="match status" value="1"/>
</dbReference>
<accession>A0AA47N174</accession>
<dbReference type="Pfam" id="PF15361">
    <property type="entry name" value="RIC3"/>
    <property type="match status" value="1"/>
</dbReference>
<dbReference type="Proteomes" id="UP001174136">
    <property type="component" value="Unassembled WGS sequence"/>
</dbReference>
<feature type="region of interest" description="Disordered" evidence="1">
    <location>
        <begin position="1"/>
        <end position="26"/>
    </location>
</feature>
<dbReference type="InterPro" id="IPR032763">
    <property type="entry name" value="RIC3_N"/>
</dbReference>
<feature type="region of interest" description="Disordered" evidence="1">
    <location>
        <begin position="78"/>
        <end position="174"/>
    </location>
</feature>
<organism evidence="3 4">
    <name type="scientific">Merluccius polli</name>
    <name type="common">Benguela hake</name>
    <name type="synonym">Merluccius cadenati</name>
    <dbReference type="NCBI Taxonomy" id="89951"/>
    <lineage>
        <taxon>Eukaryota</taxon>
        <taxon>Metazoa</taxon>
        <taxon>Chordata</taxon>
        <taxon>Craniata</taxon>
        <taxon>Vertebrata</taxon>
        <taxon>Euteleostomi</taxon>
        <taxon>Actinopterygii</taxon>
        <taxon>Neopterygii</taxon>
        <taxon>Teleostei</taxon>
        <taxon>Neoteleostei</taxon>
        <taxon>Acanthomorphata</taxon>
        <taxon>Zeiogadaria</taxon>
        <taxon>Gadariae</taxon>
        <taxon>Gadiformes</taxon>
        <taxon>Gadoidei</taxon>
        <taxon>Merlucciidae</taxon>
        <taxon>Merluccius</taxon>
    </lineage>
</organism>
<evidence type="ECO:0000313" key="4">
    <source>
        <dbReference type="Proteomes" id="UP001174136"/>
    </source>
</evidence>
<evidence type="ECO:0000256" key="1">
    <source>
        <dbReference type="SAM" id="MobiDB-lite"/>
    </source>
</evidence>
<dbReference type="EMBL" id="JAOPHQ010001493">
    <property type="protein sequence ID" value="KAK0150402.1"/>
    <property type="molecule type" value="Genomic_DNA"/>
</dbReference>
<dbReference type="AlphaFoldDB" id="A0AA47N174"/>
<feature type="compositionally biased region" description="Basic and acidic residues" evidence="1">
    <location>
        <begin position="100"/>
        <end position="114"/>
    </location>
</feature>
<feature type="compositionally biased region" description="Polar residues" evidence="1">
    <location>
        <begin position="84"/>
        <end position="97"/>
    </location>
</feature>
<protein>
    <submittedName>
        <fullName evidence="3">Coiled-coil domain-containing protein 107</fullName>
    </submittedName>
</protein>
<evidence type="ECO:0000313" key="3">
    <source>
        <dbReference type="EMBL" id="KAK0150402.1"/>
    </source>
</evidence>
<name>A0AA47N174_MERPO</name>
<dbReference type="InterPro" id="IPR038779">
    <property type="entry name" value="CCDC107"/>
</dbReference>
<dbReference type="PANTHER" id="PTHR37345:SF1">
    <property type="entry name" value="COILED-COIL DOMAIN-CONTAINING PROTEIN 107"/>
    <property type="match status" value="1"/>
</dbReference>
<comment type="caution">
    <text evidence="3">The sequence shown here is derived from an EMBL/GenBank/DDBJ whole genome shotgun (WGS) entry which is preliminary data.</text>
</comment>
<evidence type="ECO:0000259" key="2">
    <source>
        <dbReference type="Pfam" id="PF15361"/>
    </source>
</evidence>
<keyword evidence="4" id="KW-1185">Reference proteome</keyword>
<sequence length="208" mass="23234">MKAADESQTEKDKVEKGARKSAEAEKQLNELEQRLAQTERMLNSILGQLDPLTNCVKSVAQEQKNEIMTQLQTIRSLMKKRGMDSSSAFPEGSSQGNLDKLIESLAAREAKPTEEAPPTCDELIGEEQAEDFLGAEPELQEEEEQNRGGEVEDMEREGEEEAPPILQEPWERGVENLGAVSEELPVCGELPVCEELAVSLRRRRTRPE</sequence>
<feature type="compositionally biased region" description="Acidic residues" evidence="1">
    <location>
        <begin position="151"/>
        <end position="162"/>
    </location>
</feature>
<proteinExistence type="predicted"/>
<feature type="domain" description="Resistance to inhibitors of cholinesterase protein 3 N-terminal" evidence="2">
    <location>
        <begin position="6"/>
        <end position="46"/>
    </location>
</feature>
<reference evidence="3" key="1">
    <citation type="journal article" date="2023" name="Front. Mar. Sci.">
        <title>A new Merluccius polli reference genome to investigate the effects of global change in West African waters.</title>
        <authorList>
            <person name="Mateo J.L."/>
            <person name="Blanco-Fernandez C."/>
            <person name="Garcia-Vazquez E."/>
            <person name="Machado-Schiaffino G."/>
        </authorList>
    </citation>
    <scope>NUCLEOTIDE SEQUENCE</scope>
    <source>
        <strain evidence="3">C29</strain>
        <tissue evidence="3">Fin</tissue>
    </source>
</reference>